<proteinExistence type="predicted"/>
<gene>
    <name evidence="3" type="ORF">FA13DRAFT_1740136</name>
</gene>
<dbReference type="Proteomes" id="UP000298030">
    <property type="component" value="Unassembled WGS sequence"/>
</dbReference>
<evidence type="ECO:0000313" key="3">
    <source>
        <dbReference type="EMBL" id="TEB23370.1"/>
    </source>
</evidence>
<evidence type="ECO:0000256" key="2">
    <source>
        <dbReference type="SAM" id="Phobius"/>
    </source>
</evidence>
<keyword evidence="4" id="KW-1185">Reference proteome</keyword>
<protein>
    <submittedName>
        <fullName evidence="3">Uncharacterized protein</fullName>
    </submittedName>
</protein>
<name>A0A4Y7SNC9_COPMI</name>
<feature type="transmembrane region" description="Helical" evidence="2">
    <location>
        <begin position="20"/>
        <end position="40"/>
    </location>
</feature>
<feature type="region of interest" description="Disordered" evidence="1">
    <location>
        <begin position="308"/>
        <end position="341"/>
    </location>
</feature>
<sequence>MVDWTSPEELQKEAGVFVKFMHALLGLYAYEWFISLDFDWDFITGKKKFKWPMIFYFANRYLLFGRADHDPPPRQLDCQPLYTFNQIAGDAVIGLASINLAIRTVAIWSHNKIIIVGLIVIILGHWSLILAGSQLKVVWVDGAGCVIVETNNKILAAIFIYSMCFDLAILSVNTYKLLGINSGVRAMGTSKLSKMIFEDGLIFFFIAFLANLIATVFMCLNLNSIMSIIFNVPAAVFSTIVACRAVRRLQNFANPGNTGQGSQSIMSQNKFTAAPRVPTVKPIVVKNGGVHVQMETFTHAEATYDIDSKNGFVPNPQGKGGSDTDVESRVDLEAAKRQSFQ</sequence>
<evidence type="ECO:0000256" key="1">
    <source>
        <dbReference type="SAM" id="MobiDB-lite"/>
    </source>
</evidence>
<organism evidence="3 4">
    <name type="scientific">Coprinellus micaceus</name>
    <name type="common">Glistening ink-cap mushroom</name>
    <name type="synonym">Coprinus micaceus</name>
    <dbReference type="NCBI Taxonomy" id="71717"/>
    <lineage>
        <taxon>Eukaryota</taxon>
        <taxon>Fungi</taxon>
        <taxon>Dikarya</taxon>
        <taxon>Basidiomycota</taxon>
        <taxon>Agaricomycotina</taxon>
        <taxon>Agaricomycetes</taxon>
        <taxon>Agaricomycetidae</taxon>
        <taxon>Agaricales</taxon>
        <taxon>Agaricineae</taxon>
        <taxon>Psathyrellaceae</taxon>
        <taxon>Coprinellus</taxon>
    </lineage>
</organism>
<feature type="transmembrane region" description="Helical" evidence="2">
    <location>
        <begin position="224"/>
        <end position="243"/>
    </location>
</feature>
<reference evidence="3 4" key="1">
    <citation type="journal article" date="2019" name="Nat. Ecol. Evol.">
        <title>Megaphylogeny resolves global patterns of mushroom evolution.</title>
        <authorList>
            <person name="Varga T."/>
            <person name="Krizsan K."/>
            <person name="Foldi C."/>
            <person name="Dima B."/>
            <person name="Sanchez-Garcia M."/>
            <person name="Sanchez-Ramirez S."/>
            <person name="Szollosi G.J."/>
            <person name="Szarkandi J.G."/>
            <person name="Papp V."/>
            <person name="Albert L."/>
            <person name="Andreopoulos W."/>
            <person name="Angelini C."/>
            <person name="Antonin V."/>
            <person name="Barry K.W."/>
            <person name="Bougher N.L."/>
            <person name="Buchanan P."/>
            <person name="Buyck B."/>
            <person name="Bense V."/>
            <person name="Catcheside P."/>
            <person name="Chovatia M."/>
            <person name="Cooper J."/>
            <person name="Damon W."/>
            <person name="Desjardin D."/>
            <person name="Finy P."/>
            <person name="Geml J."/>
            <person name="Haridas S."/>
            <person name="Hughes K."/>
            <person name="Justo A."/>
            <person name="Karasinski D."/>
            <person name="Kautmanova I."/>
            <person name="Kiss B."/>
            <person name="Kocsube S."/>
            <person name="Kotiranta H."/>
            <person name="LaButti K.M."/>
            <person name="Lechner B.E."/>
            <person name="Liimatainen K."/>
            <person name="Lipzen A."/>
            <person name="Lukacs Z."/>
            <person name="Mihaltcheva S."/>
            <person name="Morgado L.N."/>
            <person name="Niskanen T."/>
            <person name="Noordeloos M.E."/>
            <person name="Ohm R.A."/>
            <person name="Ortiz-Santana B."/>
            <person name="Ovrebo C."/>
            <person name="Racz N."/>
            <person name="Riley R."/>
            <person name="Savchenko A."/>
            <person name="Shiryaev A."/>
            <person name="Soop K."/>
            <person name="Spirin V."/>
            <person name="Szebenyi C."/>
            <person name="Tomsovsky M."/>
            <person name="Tulloss R.E."/>
            <person name="Uehling J."/>
            <person name="Grigoriev I.V."/>
            <person name="Vagvolgyi C."/>
            <person name="Papp T."/>
            <person name="Martin F.M."/>
            <person name="Miettinen O."/>
            <person name="Hibbett D.S."/>
            <person name="Nagy L.G."/>
        </authorList>
    </citation>
    <scope>NUCLEOTIDE SEQUENCE [LARGE SCALE GENOMIC DNA]</scope>
    <source>
        <strain evidence="3 4">FP101781</strain>
    </source>
</reference>
<evidence type="ECO:0000313" key="4">
    <source>
        <dbReference type="Proteomes" id="UP000298030"/>
    </source>
</evidence>
<keyword evidence="2" id="KW-1133">Transmembrane helix</keyword>
<keyword evidence="2" id="KW-0472">Membrane</keyword>
<feature type="compositionally biased region" description="Basic and acidic residues" evidence="1">
    <location>
        <begin position="326"/>
        <end position="341"/>
    </location>
</feature>
<keyword evidence="2" id="KW-0812">Transmembrane</keyword>
<feature type="transmembrane region" description="Helical" evidence="2">
    <location>
        <begin position="154"/>
        <end position="175"/>
    </location>
</feature>
<dbReference type="OrthoDB" id="3197626at2759"/>
<dbReference type="EMBL" id="QPFP01000079">
    <property type="protein sequence ID" value="TEB23370.1"/>
    <property type="molecule type" value="Genomic_DNA"/>
</dbReference>
<feature type="transmembrane region" description="Helical" evidence="2">
    <location>
        <begin position="113"/>
        <end position="134"/>
    </location>
</feature>
<comment type="caution">
    <text evidence="3">The sequence shown here is derived from an EMBL/GenBank/DDBJ whole genome shotgun (WGS) entry which is preliminary data.</text>
</comment>
<feature type="transmembrane region" description="Helical" evidence="2">
    <location>
        <begin position="196"/>
        <end position="218"/>
    </location>
</feature>
<accession>A0A4Y7SNC9</accession>
<dbReference type="AlphaFoldDB" id="A0A4Y7SNC9"/>